<keyword evidence="1" id="KW-0378">Hydrolase</keyword>
<evidence type="ECO:0000313" key="1">
    <source>
        <dbReference type="EMBL" id="KAK9700802.1"/>
    </source>
</evidence>
<reference evidence="1 2" key="1">
    <citation type="journal article" date="2024" name="BMC Genomics">
        <title>De novo assembly and annotation of Popillia japonica's genome with initial clues to its potential as an invasive pest.</title>
        <authorList>
            <person name="Cucini C."/>
            <person name="Boschi S."/>
            <person name="Funari R."/>
            <person name="Cardaioli E."/>
            <person name="Iannotti N."/>
            <person name="Marturano G."/>
            <person name="Paoli F."/>
            <person name="Bruttini M."/>
            <person name="Carapelli A."/>
            <person name="Frati F."/>
            <person name="Nardi F."/>
        </authorList>
    </citation>
    <scope>NUCLEOTIDE SEQUENCE [LARGE SCALE GENOMIC DNA]</scope>
    <source>
        <strain evidence="1">DMR45628</strain>
    </source>
</reference>
<comment type="caution">
    <text evidence="1">The sequence shown here is derived from an EMBL/GenBank/DDBJ whole genome shotgun (WGS) entry which is preliminary data.</text>
</comment>
<keyword evidence="1" id="KW-0540">Nuclease</keyword>
<name>A0AAW1JC36_POPJA</name>
<keyword evidence="2" id="KW-1185">Reference proteome</keyword>
<organism evidence="1 2">
    <name type="scientific">Popillia japonica</name>
    <name type="common">Japanese beetle</name>
    <dbReference type="NCBI Taxonomy" id="7064"/>
    <lineage>
        <taxon>Eukaryota</taxon>
        <taxon>Metazoa</taxon>
        <taxon>Ecdysozoa</taxon>
        <taxon>Arthropoda</taxon>
        <taxon>Hexapoda</taxon>
        <taxon>Insecta</taxon>
        <taxon>Pterygota</taxon>
        <taxon>Neoptera</taxon>
        <taxon>Endopterygota</taxon>
        <taxon>Coleoptera</taxon>
        <taxon>Polyphaga</taxon>
        <taxon>Scarabaeiformia</taxon>
        <taxon>Scarabaeidae</taxon>
        <taxon>Rutelinae</taxon>
        <taxon>Popillia</taxon>
    </lineage>
</organism>
<gene>
    <name evidence="1" type="ORF">QE152_g31010</name>
</gene>
<sequence>MAFPYIQFLAVQLGEREDRRRARRNLTLVRRNLRDTQDPFSVTDIEFMRCYRLNKDACQDLIAQVEVVMINEDVIKKIPPFITVLCALSFFASGSYQRGVGYSLMNAVSQATVL</sequence>
<dbReference type="AlphaFoldDB" id="A0AAW1JC36"/>
<evidence type="ECO:0000313" key="2">
    <source>
        <dbReference type="Proteomes" id="UP001458880"/>
    </source>
</evidence>
<accession>A0AAW1JC36</accession>
<dbReference type="EMBL" id="JASPKY010000429">
    <property type="protein sequence ID" value="KAK9700802.1"/>
    <property type="molecule type" value="Genomic_DNA"/>
</dbReference>
<protein>
    <submittedName>
        <fullName evidence="1">DDE superfamily endonuclease</fullName>
    </submittedName>
</protein>
<dbReference type="GO" id="GO:0004519">
    <property type="term" value="F:endonuclease activity"/>
    <property type="evidence" value="ECO:0007669"/>
    <property type="project" value="UniProtKB-KW"/>
</dbReference>
<dbReference type="Proteomes" id="UP001458880">
    <property type="component" value="Unassembled WGS sequence"/>
</dbReference>
<keyword evidence="1" id="KW-0255">Endonuclease</keyword>
<proteinExistence type="predicted"/>